<gene>
    <name evidence="2" type="ORF">J4G45_06240</name>
</gene>
<dbReference type="Proteomes" id="UP000663954">
    <property type="component" value="Chromosome"/>
</dbReference>
<sequence length="105" mass="11764">MNEPSASLWKKLNEVSDRLQRVSEQLIEANAINKSYHQALEQQRIKVEVLEQDNHKAQGAIGMLKWGLGIVISIAISGGSWAVTSINQLKQDVAIVQSQREDKKQ</sequence>
<evidence type="ECO:0000313" key="2">
    <source>
        <dbReference type="EMBL" id="QTD62751.1"/>
    </source>
</evidence>
<dbReference type="RefSeq" id="WP_180060962.1">
    <property type="nucleotide sequence ID" value="NZ_CP071766.1"/>
</dbReference>
<dbReference type="EMBL" id="CP071770">
    <property type="protein sequence ID" value="QTD62751.1"/>
    <property type="molecule type" value="Genomic_DNA"/>
</dbReference>
<protein>
    <recommendedName>
        <fullName evidence="4">TMhelix containing protein</fullName>
    </recommendedName>
</protein>
<evidence type="ECO:0008006" key="4">
    <source>
        <dbReference type="Google" id="ProtNLM"/>
    </source>
</evidence>
<keyword evidence="3" id="KW-1185">Reference proteome</keyword>
<feature type="coiled-coil region" evidence="1">
    <location>
        <begin position="12"/>
        <end position="60"/>
    </location>
</feature>
<reference evidence="2 3" key="1">
    <citation type="journal article" date="2020" name="Front. Cell. Infect. Microbiol.">
        <title>Characterization of Three Porcine Acinetobacter towneri Strains Co-Harboring tet(X3) and bla OXA-58.</title>
        <authorList>
            <person name="Ma J."/>
            <person name="Wang J."/>
            <person name="Feng J."/>
            <person name="Liu Y."/>
            <person name="Yang B."/>
            <person name="Li R."/>
            <person name="Bai L."/>
            <person name="He T."/>
            <person name="Wang X."/>
            <person name="Yang Z."/>
        </authorList>
    </citation>
    <scope>NUCLEOTIDE SEQUENCE [LARGE SCALE GENOMIC DNA]</scope>
    <source>
        <strain evidence="2 3">GX5</strain>
    </source>
</reference>
<keyword evidence="1" id="KW-0175">Coiled coil</keyword>
<dbReference type="GeneID" id="64223463"/>
<accession>A0ABX7TGC6</accession>
<evidence type="ECO:0000313" key="3">
    <source>
        <dbReference type="Proteomes" id="UP000663954"/>
    </source>
</evidence>
<name>A0ABX7TGC6_9GAMM</name>
<proteinExistence type="predicted"/>
<evidence type="ECO:0000256" key="1">
    <source>
        <dbReference type="SAM" id="Coils"/>
    </source>
</evidence>
<organism evidence="2 3">
    <name type="scientific">Acinetobacter towneri</name>
    <dbReference type="NCBI Taxonomy" id="202956"/>
    <lineage>
        <taxon>Bacteria</taxon>
        <taxon>Pseudomonadati</taxon>
        <taxon>Pseudomonadota</taxon>
        <taxon>Gammaproteobacteria</taxon>
        <taxon>Moraxellales</taxon>
        <taxon>Moraxellaceae</taxon>
        <taxon>Acinetobacter</taxon>
    </lineage>
</organism>